<dbReference type="SUPFAM" id="SSF89392">
    <property type="entry name" value="Prokaryotic lipoproteins and lipoprotein localization factors"/>
    <property type="match status" value="1"/>
</dbReference>
<dbReference type="Gene3D" id="2.50.20.10">
    <property type="entry name" value="Lipoprotein localisation LolA/LolB/LppX"/>
    <property type="match status" value="1"/>
</dbReference>
<accession>A0A553WBH2</accession>
<dbReference type="PANTHER" id="PTHR35869">
    <property type="entry name" value="OUTER-MEMBRANE LIPOPROTEIN CARRIER PROTEIN"/>
    <property type="match status" value="1"/>
</dbReference>
<evidence type="ECO:0000256" key="1">
    <source>
        <dbReference type="ARBA" id="ARBA00022729"/>
    </source>
</evidence>
<dbReference type="PANTHER" id="PTHR35869:SF1">
    <property type="entry name" value="OUTER-MEMBRANE LIPOPROTEIN CARRIER PROTEIN"/>
    <property type="match status" value="1"/>
</dbReference>
<keyword evidence="3" id="KW-0449">Lipoprotein</keyword>
<comment type="caution">
    <text evidence="3">The sequence shown here is derived from an EMBL/GenBank/DDBJ whole genome shotgun (WGS) entry which is preliminary data.</text>
</comment>
<evidence type="ECO:0000313" key="4">
    <source>
        <dbReference type="Proteomes" id="UP000320160"/>
    </source>
</evidence>
<dbReference type="InterPro" id="IPR029046">
    <property type="entry name" value="LolA/LolB/LppX"/>
</dbReference>
<organism evidence="3 4">
    <name type="scientific">Sphingorhabdus contaminans</name>
    <dbReference type="NCBI Taxonomy" id="1343899"/>
    <lineage>
        <taxon>Bacteria</taxon>
        <taxon>Pseudomonadati</taxon>
        <taxon>Pseudomonadota</taxon>
        <taxon>Alphaproteobacteria</taxon>
        <taxon>Sphingomonadales</taxon>
        <taxon>Sphingomonadaceae</taxon>
        <taxon>Sphingorhabdus</taxon>
    </lineage>
</organism>
<dbReference type="CDD" id="cd16325">
    <property type="entry name" value="LolA"/>
    <property type="match status" value="1"/>
</dbReference>
<dbReference type="EMBL" id="VKKU01000002">
    <property type="protein sequence ID" value="TSB02002.1"/>
    <property type="molecule type" value="Genomic_DNA"/>
</dbReference>
<dbReference type="AlphaFoldDB" id="A0A553WBH2"/>
<reference evidence="3 4" key="1">
    <citation type="submission" date="2019-07" db="EMBL/GenBank/DDBJ databases">
        <authorList>
            <person name="Park M."/>
        </authorList>
    </citation>
    <scope>NUCLEOTIDE SEQUENCE [LARGE SCALE GENOMIC DNA]</scope>
    <source>
        <strain evidence="3 4">KCTC32445</strain>
    </source>
</reference>
<feature type="chain" id="PRO_5021831945" evidence="2">
    <location>
        <begin position="28"/>
        <end position="209"/>
    </location>
</feature>
<keyword evidence="4" id="KW-1185">Reference proteome</keyword>
<sequence length="209" mass="23145">MTMTFGKYALMFTPVALVMTMPGSAQSGSAKMDRVVAHMQSVGTMTSTFTQTDRRGSTLSGKLLLKRPGHIRFEYQKGVPLLIVGDGKSLTMVDYEVRQVQRWPIRNSPLAALLDPGQDLRRYGKLVETSTDDVISVEVRDPKRPEFGVITMVFVRQAGAPGGLTLNGWVALDSKNNRTSVRLGNVKYNGNVPNSAFTWKDPRPVRRKS</sequence>
<name>A0A553WBH2_9SPHN</name>
<dbReference type="Pfam" id="PF03548">
    <property type="entry name" value="LolA"/>
    <property type="match status" value="1"/>
</dbReference>
<protein>
    <submittedName>
        <fullName evidence="3">Outer membrane lipoprotein carrier protein LolA</fullName>
    </submittedName>
</protein>
<evidence type="ECO:0000256" key="2">
    <source>
        <dbReference type="SAM" id="SignalP"/>
    </source>
</evidence>
<dbReference type="InterPro" id="IPR004564">
    <property type="entry name" value="OM_lipoprot_carrier_LolA-like"/>
</dbReference>
<keyword evidence="1 2" id="KW-0732">Signal</keyword>
<dbReference type="OrthoDB" id="9800501at2"/>
<feature type="signal peptide" evidence="2">
    <location>
        <begin position="1"/>
        <end position="27"/>
    </location>
</feature>
<proteinExistence type="predicted"/>
<evidence type="ECO:0000313" key="3">
    <source>
        <dbReference type="EMBL" id="TSB02002.1"/>
    </source>
</evidence>
<dbReference type="Proteomes" id="UP000320160">
    <property type="component" value="Unassembled WGS sequence"/>
</dbReference>
<gene>
    <name evidence="3" type="ORF">FOM92_12745</name>
</gene>